<evidence type="ECO:0000313" key="1">
    <source>
        <dbReference type="EMBL" id="OAV85470.1"/>
    </source>
</evidence>
<reference evidence="1" key="2">
    <citation type="submission" date="2016-05" db="EMBL/GenBank/DDBJ databases">
        <title>Comparative analysis highlights variable genome content of wheat rusts and divergence of the mating loci.</title>
        <authorList>
            <person name="Cuomo C.A."/>
            <person name="Bakkeren G."/>
            <person name="Szabo L."/>
            <person name="Khalil H."/>
            <person name="Joly D."/>
            <person name="Goldberg J."/>
            <person name="Young S."/>
            <person name="Zeng Q."/>
            <person name="Fellers J."/>
        </authorList>
    </citation>
    <scope>NUCLEOTIDE SEQUENCE [LARGE SCALE GENOMIC DNA]</scope>
    <source>
        <strain evidence="1">1-1 BBBD Race 1</strain>
    </source>
</reference>
<accession>A0A180FYJ7</accession>
<evidence type="ECO:0000313" key="2">
    <source>
        <dbReference type="EnsemblFungi" id="PTTG_30498-t43_1-p1"/>
    </source>
</evidence>
<reference evidence="2" key="4">
    <citation type="submission" date="2025-05" db="UniProtKB">
        <authorList>
            <consortium name="EnsemblFungi"/>
        </authorList>
    </citation>
    <scope>IDENTIFICATION</scope>
    <source>
        <strain evidence="2">isolate 1-1 / race 1 (BBBD)</strain>
    </source>
</reference>
<dbReference type="Proteomes" id="UP000005240">
    <property type="component" value="Unassembled WGS sequence"/>
</dbReference>
<protein>
    <submittedName>
        <fullName evidence="1 2">Uncharacterized protein</fullName>
    </submittedName>
</protein>
<dbReference type="EnsemblFungi" id="PTTG_30498-t43_1">
    <property type="protein sequence ID" value="PTTG_30498-t43_1-p1"/>
    <property type="gene ID" value="PTTG_30498"/>
</dbReference>
<organism evidence="1">
    <name type="scientific">Puccinia triticina (isolate 1-1 / race 1 (BBBD))</name>
    <name type="common">Brown leaf rust fungus</name>
    <dbReference type="NCBI Taxonomy" id="630390"/>
    <lineage>
        <taxon>Eukaryota</taxon>
        <taxon>Fungi</taxon>
        <taxon>Dikarya</taxon>
        <taxon>Basidiomycota</taxon>
        <taxon>Pucciniomycotina</taxon>
        <taxon>Pucciniomycetes</taxon>
        <taxon>Pucciniales</taxon>
        <taxon>Pucciniaceae</taxon>
        <taxon>Puccinia</taxon>
    </lineage>
</organism>
<reference evidence="2 3" key="3">
    <citation type="journal article" date="2017" name="G3 (Bethesda)">
        <title>Comparative analysis highlights variable genome content of wheat rusts and divergence of the mating loci.</title>
        <authorList>
            <person name="Cuomo C.A."/>
            <person name="Bakkeren G."/>
            <person name="Khalil H.B."/>
            <person name="Panwar V."/>
            <person name="Joly D."/>
            <person name="Linning R."/>
            <person name="Sakthikumar S."/>
            <person name="Song X."/>
            <person name="Adiconis X."/>
            <person name="Fan L."/>
            <person name="Goldberg J.M."/>
            <person name="Levin J.Z."/>
            <person name="Young S."/>
            <person name="Zeng Q."/>
            <person name="Anikster Y."/>
            <person name="Bruce M."/>
            <person name="Wang M."/>
            <person name="Yin C."/>
            <person name="McCallum B."/>
            <person name="Szabo L.J."/>
            <person name="Hulbert S."/>
            <person name="Chen X."/>
            <person name="Fellers J.P."/>
        </authorList>
    </citation>
    <scope>NUCLEOTIDE SEQUENCE</scope>
    <source>
        <strain evidence="2">isolate 1-1 / race 1 (BBBD)</strain>
        <strain evidence="3">Isolate 1-1 / race 1 (BBBD)</strain>
    </source>
</reference>
<dbReference type="EMBL" id="ADAS02004141">
    <property type="protein sequence ID" value="OAV85470.1"/>
    <property type="molecule type" value="Genomic_DNA"/>
</dbReference>
<gene>
    <name evidence="1" type="ORF">PTTG_30498</name>
</gene>
<proteinExistence type="predicted"/>
<dbReference type="AlphaFoldDB" id="A0A180FYJ7"/>
<reference evidence="1" key="1">
    <citation type="submission" date="2009-11" db="EMBL/GenBank/DDBJ databases">
        <authorList>
            <consortium name="The Broad Institute Genome Sequencing Platform"/>
            <person name="Ward D."/>
            <person name="Feldgarden M."/>
            <person name="Earl A."/>
            <person name="Young S.K."/>
            <person name="Zeng Q."/>
            <person name="Koehrsen M."/>
            <person name="Alvarado L."/>
            <person name="Berlin A."/>
            <person name="Bochicchio J."/>
            <person name="Borenstein D."/>
            <person name="Chapman S.B."/>
            <person name="Chen Z."/>
            <person name="Engels R."/>
            <person name="Freedman E."/>
            <person name="Gellesch M."/>
            <person name="Goldberg J."/>
            <person name="Griggs A."/>
            <person name="Gujja S."/>
            <person name="Heilman E."/>
            <person name="Heiman D."/>
            <person name="Hepburn T."/>
            <person name="Howarth C."/>
            <person name="Jen D."/>
            <person name="Larson L."/>
            <person name="Lewis B."/>
            <person name="Mehta T."/>
            <person name="Park D."/>
            <person name="Pearson M."/>
            <person name="Roberts A."/>
            <person name="Saif S."/>
            <person name="Shea T."/>
            <person name="Shenoy N."/>
            <person name="Sisk P."/>
            <person name="Stolte C."/>
            <person name="Sykes S."/>
            <person name="Thomson T."/>
            <person name="Walk T."/>
            <person name="White J."/>
            <person name="Yandava C."/>
            <person name="Izard J."/>
            <person name="Baranova O.V."/>
            <person name="Blanton J.M."/>
            <person name="Tanner A.C."/>
            <person name="Dewhirst F.E."/>
            <person name="Haas B."/>
            <person name="Nusbaum C."/>
            <person name="Birren B."/>
        </authorList>
    </citation>
    <scope>NUCLEOTIDE SEQUENCE [LARGE SCALE GENOMIC DNA]</scope>
    <source>
        <strain evidence="1">1-1 BBBD Race 1</strain>
    </source>
</reference>
<feature type="non-terminal residue" evidence="1">
    <location>
        <position position="1"/>
    </location>
</feature>
<keyword evidence="3" id="KW-1185">Reference proteome</keyword>
<sequence>FFATKAIESDINKIRIVGSFIDKTNLLSVYANKVDSYVGKSWQEFKDRLFEVAITPEWREELYEQIVKLKMLDSEDFLGYSIRARMLQRMVN</sequence>
<name>A0A180FYJ7_PUCT1</name>
<dbReference type="VEuPathDB" id="FungiDB:PTTG_30498"/>
<evidence type="ECO:0000313" key="3">
    <source>
        <dbReference type="Proteomes" id="UP000005240"/>
    </source>
</evidence>